<dbReference type="EMBL" id="NIGF01000009">
    <property type="protein sequence ID" value="PQV63672.1"/>
    <property type="molecule type" value="Genomic_DNA"/>
</dbReference>
<keyword evidence="1" id="KW-0812">Transmembrane</keyword>
<evidence type="ECO:0000256" key="1">
    <source>
        <dbReference type="SAM" id="Phobius"/>
    </source>
</evidence>
<proteinExistence type="predicted"/>
<dbReference type="AlphaFoldDB" id="A0A2S8SS82"/>
<protein>
    <submittedName>
        <fullName evidence="2">Uncharacterized protein</fullName>
    </submittedName>
</protein>
<accession>A0A2S8SS82</accession>
<keyword evidence="1" id="KW-0472">Membrane</keyword>
<dbReference type="Proteomes" id="UP000237684">
    <property type="component" value="Unassembled WGS sequence"/>
</dbReference>
<name>A0A2S8SS82_9BACT</name>
<dbReference type="InParanoid" id="A0A2S8SS82"/>
<sequence>MIVFPFLFLVFVLVSAIWMAQDSSAQEIPIIGTTYGLFNGALAWFLFGVLLWIVVFPH</sequence>
<keyword evidence="3" id="KW-1185">Reference proteome</keyword>
<feature type="transmembrane region" description="Helical" evidence="1">
    <location>
        <begin position="35"/>
        <end position="56"/>
    </location>
</feature>
<gene>
    <name evidence="2" type="ORF">B1R32_10911</name>
</gene>
<comment type="caution">
    <text evidence="2">The sequence shown here is derived from an EMBL/GenBank/DDBJ whole genome shotgun (WGS) entry which is preliminary data.</text>
</comment>
<evidence type="ECO:0000313" key="3">
    <source>
        <dbReference type="Proteomes" id="UP000237684"/>
    </source>
</evidence>
<evidence type="ECO:0000313" key="2">
    <source>
        <dbReference type="EMBL" id="PQV63672.1"/>
    </source>
</evidence>
<organism evidence="2 3">
    <name type="scientific">Abditibacterium utsteinense</name>
    <dbReference type="NCBI Taxonomy" id="1960156"/>
    <lineage>
        <taxon>Bacteria</taxon>
        <taxon>Pseudomonadati</taxon>
        <taxon>Abditibacteriota</taxon>
        <taxon>Abditibacteriia</taxon>
        <taxon>Abditibacteriales</taxon>
        <taxon>Abditibacteriaceae</taxon>
        <taxon>Abditibacterium</taxon>
    </lineage>
</organism>
<keyword evidence="1" id="KW-1133">Transmembrane helix</keyword>
<reference evidence="2 3" key="1">
    <citation type="journal article" date="2018" name="Syst. Appl. Microbiol.">
        <title>Abditibacterium utsteinense sp. nov., the first cultivated member of candidate phylum FBP, isolated from ice-free Antarctic soil samples.</title>
        <authorList>
            <person name="Tahon G."/>
            <person name="Tytgat B."/>
            <person name="Lebbe L."/>
            <person name="Carlier A."/>
            <person name="Willems A."/>
        </authorList>
    </citation>
    <scope>NUCLEOTIDE SEQUENCE [LARGE SCALE GENOMIC DNA]</scope>
    <source>
        <strain evidence="2 3">LMG 29911</strain>
    </source>
</reference>